<dbReference type="Pfam" id="PF13086">
    <property type="entry name" value="AAA_11"/>
    <property type="match status" value="1"/>
</dbReference>
<dbReference type="InterPro" id="IPR041677">
    <property type="entry name" value="DNA2/NAM7_AAA_11"/>
</dbReference>
<evidence type="ECO:0000256" key="4">
    <source>
        <dbReference type="ARBA" id="ARBA00022806"/>
    </source>
</evidence>
<dbReference type="Pfam" id="PF13087">
    <property type="entry name" value="AAA_12"/>
    <property type="match status" value="1"/>
</dbReference>
<keyword evidence="6" id="KW-0175">Coiled coil</keyword>
<name>A0ABS1KNB8_9BACT</name>
<keyword evidence="4 9" id="KW-0347">Helicase</keyword>
<keyword evidence="5" id="KW-0067">ATP-binding</keyword>
<dbReference type="Proteomes" id="UP000613030">
    <property type="component" value="Unassembled WGS sequence"/>
</dbReference>
<comment type="caution">
    <text evidence="9">The sequence shown here is derived from an EMBL/GenBank/DDBJ whole genome shotgun (WGS) entry which is preliminary data.</text>
</comment>
<dbReference type="InterPro" id="IPR047187">
    <property type="entry name" value="SF1_C_Upf1"/>
</dbReference>
<dbReference type="PANTHER" id="PTHR43788">
    <property type="entry name" value="DNA2/NAM7 HELICASE FAMILY MEMBER"/>
    <property type="match status" value="1"/>
</dbReference>
<comment type="similarity">
    <text evidence="1">Belongs to the DNA2/NAM7 helicase family.</text>
</comment>
<dbReference type="Gene3D" id="3.40.50.300">
    <property type="entry name" value="P-loop containing nucleotide triphosphate hydrolases"/>
    <property type="match status" value="2"/>
</dbReference>
<keyword evidence="2" id="KW-0547">Nucleotide-binding</keyword>
<keyword evidence="10" id="KW-1185">Reference proteome</keyword>
<sequence length="994" mass="115710">MIDKKITILIGKAIREGKYLNITYKNRSGEVTPFWISVYDITARGELRGNIFNVTKDNPILDGKIFISEIQSAEILKFSHYDVPEKLISKLDHDDSLLIYDFYRYDNNILDYYLECYKANRDPFLHKAHLIEGLDLPELVKTTPYSLTDKQQRQIIQEIYSNDYKSFHDYELALCEFSLDLMSRGKFVIAFRKLTFDPVRKTLRLASKTQFNPNFYIQGVRHSLSYYTDLSPADFETLYARDKAETIEMVRSSFKTGELPNTRPEVVVLGYNQIDIAGIYDNINEDHQNNEVQIPIKAFFQNLSLLDRKNRKEPHIVLYDKHVNIDQLRTVYNALKYPITYVQGPPGTGKTQTLLNIIVNCLTNGKTLLISSNNNVPLDGIKDKLDLGKYRDKNILFPVVRLGNVEYIAQALKTIRALYAFETKDVPKEELLFNLKEKSKENNKLLLGKLKQYEDRLDLAQNIEFVNSLLAKERNHLLEKEKDVLEEKLGQIPEINNDDLNNIYEVIKGNHQLLQFFYFESLRCVKRLRTKDYQELIEILELEDEFDQIKEFNRWIADDENLEKFTRVFPIILTTNISSRKLGRKFKFDLLAIDEAGQCDVATSLIPISKCKNMVLIGDTNQLKPIVLFEETRNEELMKQFAVGEAYDYYQNSILSTYKRIDNISRDILLSYHYRCGKKIISYSNMRFYENKLNLSMLSNIGEVQLINVNNVNHKLKNSTLEEAQEIVNHIRINRLSDVFIITPFRNQEEVLNHYLQAAKEKGEIDPAISCGTIHKVQGQENKTIIISTSISGNTTLRTYDWVKNNSQLINVGVTRAQEKLVVVTDKKAIDILSRKDDDLYALIEYVEKHGATQISQSVVNRFTIGFSQNSIFEDEFYKTMSHYCTVQGTRFERNVKLIDLFPEEINNSALNKREFDGVIYVGKVPQIVFEINGAEHYHDRKRMDSDKLKTQLLNSKNLKLIFVPNQYVKHYEFLRELINKIRGGVYQKTLFDI</sequence>
<feature type="domain" description="DNA2/NAM7 helicase helicase" evidence="7">
    <location>
        <begin position="323"/>
        <end position="628"/>
    </location>
</feature>
<dbReference type="CDD" id="cd18808">
    <property type="entry name" value="SF1_C_Upf1"/>
    <property type="match status" value="1"/>
</dbReference>
<evidence type="ECO:0000256" key="1">
    <source>
        <dbReference type="ARBA" id="ARBA00007913"/>
    </source>
</evidence>
<dbReference type="CDD" id="cd17934">
    <property type="entry name" value="DEXXQc_Upf1-like"/>
    <property type="match status" value="1"/>
</dbReference>
<dbReference type="InterPro" id="IPR027417">
    <property type="entry name" value="P-loop_NTPase"/>
</dbReference>
<feature type="domain" description="DNA2/NAM7 helicase-like C-terminal" evidence="8">
    <location>
        <begin position="714"/>
        <end position="827"/>
    </location>
</feature>
<evidence type="ECO:0000313" key="10">
    <source>
        <dbReference type="Proteomes" id="UP000613030"/>
    </source>
</evidence>
<evidence type="ECO:0000256" key="5">
    <source>
        <dbReference type="ARBA" id="ARBA00022840"/>
    </source>
</evidence>
<dbReference type="SUPFAM" id="SSF52540">
    <property type="entry name" value="P-loop containing nucleoside triphosphate hydrolases"/>
    <property type="match status" value="1"/>
</dbReference>
<evidence type="ECO:0000259" key="7">
    <source>
        <dbReference type="Pfam" id="PF13086"/>
    </source>
</evidence>
<dbReference type="InterPro" id="IPR041679">
    <property type="entry name" value="DNA2/NAM7-like_C"/>
</dbReference>
<keyword evidence="3" id="KW-0378">Hydrolase</keyword>
<protein>
    <submittedName>
        <fullName evidence="9">DNA helicase</fullName>
    </submittedName>
</protein>
<dbReference type="GO" id="GO:0004386">
    <property type="term" value="F:helicase activity"/>
    <property type="evidence" value="ECO:0007669"/>
    <property type="project" value="UniProtKB-KW"/>
</dbReference>
<evidence type="ECO:0000256" key="6">
    <source>
        <dbReference type="SAM" id="Coils"/>
    </source>
</evidence>
<feature type="coiled-coil region" evidence="6">
    <location>
        <begin position="436"/>
        <end position="463"/>
    </location>
</feature>
<organism evidence="9 10">
    <name type="scientific">Chryseolinea lacunae</name>
    <dbReference type="NCBI Taxonomy" id="2801331"/>
    <lineage>
        <taxon>Bacteria</taxon>
        <taxon>Pseudomonadati</taxon>
        <taxon>Bacteroidota</taxon>
        <taxon>Cytophagia</taxon>
        <taxon>Cytophagales</taxon>
        <taxon>Fulvivirgaceae</taxon>
        <taxon>Chryseolinea</taxon>
    </lineage>
</organism>
<dbReference type="PANTHER" id="PTHR43788:SF8">
    <property type="entry name" value="DNA-BINDING PROTEIN SMUBP-2"/>
    <property type="match status" value="1"/>
</dbReference>
<dbReference type="EMBL" id="JAERRB010000002">
    <property type="protein sequence ID" value="MBL0740742.1"/>
    <property type="molecule type" value="Genomic_DNA"/>
</dbReference>
<gene>
    <name evidence="9" type="ORF">JI741_05905</name>
</gene>
<dbReference type="InterPro" id="IPR050534">
    <property type="entry name" value="Coronavir_polyprotein_1ab"/>
</dbReference>
<evidence type="ECO:0000256" key="2">
    <source>
        <dbReference type="ARBA" id="ARBA00022741"/>
    </source>
</evidence>
<evidence type="ECO:0000256" key="3">
    <source>
        <dbReference type="ARBA" id="ARBA00022801"/>
    </source>
</evidence>
<evidence type="ECO:0000259" key="8">
    <source>
        <dbReference type="Pfam" id="PF13087"/>
    </source>
</evidence>
<reference evidence="9 10" key="1">
    <citation type="submission" date="2021-01" db="EMBL/GenBank/DDBJ databases">
        <title>Chryseolinea sp. Jin1 Genome sequencing and assembly.</title>
        <authorList>
            <person name="Kim I."/>
        </authorList>
    </citation>
    <scope>NUCLEOTIDE SEQUENCE [LARGE SCALE GENOMIC DNA]</scope>
    <source>
        <strain evidence="9 10">Jin1</strain>
    </source>
</reference>
<evidence type="ECO:0000313" key="9">
    <source>
        <dbReference type="EMBL" id="MBL0740742.1"/>
    </source>
</evidence>
<accession>A0ABS1KNB8</accession>
<dbReference type="RefSeq" id="WP_202008125.1">
    <property type="nucleotide sequence ID" value="NZ_JAERRB010000002.1"/>
</dbReference>
<proteinExistence type="inferred from homology"/>